<dbReference type="Proteomes" id="UP000008953">
    <property type="component" value="Chromosome"/>
</dbReference>
<dbReference type="InterPro" id="IPR009099">
    <property type="entry name" value="Beta-lactamas_inhib"/>
</dbReference>
<dbReference type="AlphaFoldDB" id="D4L3N4"/>
<dbReference type="SUPFAM" id="SSF55648">
    <property type="entry name" value="beta-lactamase-inhibitor protein, BLIP"/>
    <property type="match status" value="1"/>
</dbReference>
<dbReference type="Gene3D" id="3.30.1450.10">
    <property type="match status" value="2"/>
</dbReference>
<gene>
    <name evidence="4" type="ORF">RO1_40240</name>
</gene>
<feature type="compositionally biased region" description="Polar residues" evidence="2">
    <location>
        <begin position="72"/>
        <end position="102"/>
    </location>
</feature>
<dbReference type="InterPro" id="IPR024221">
    <property type="entry name" value="BLIP_dom_sf"/>
</dbReference>
<dbReference type="HOGENOM" id="CLU_085676_1_0_9"/>
<protein>
    <submittedName>
        <fullName evidence="4">Beta-lactamase inhibitor (BLIP)</fullName>
    </submittedName>
</protein>
<keyword evidence="3" id="KW-0472">Membrane</keyword>
<evidence type="ECO:0000313" key="5">
    <source>
        <dbReference type="Proteomes" id="UP000008953"/>
    </source>
</evidence>
<proteinExistence type="predicted"/>
<feature type="compositionally biased region" description="Low complexity" evidence="2">
    <location>
        <begin position="60"/>
        <end position="71"/>
    </location>
</feature>
<evidence type="ECO:0000313" key="4">
    <source>
        <dbReference type="EMBL" id="CBL14224.1"/>
    </source>
</evidence>
<keyword evidence="3" id="KW-0812">Transmembrane</keyword>
<keyword evidence="3" id="KW-1133">Transmembrane helix</keyword>
<feature type="compositionally biased region" description="Basic and acidic residues" evidence="2">
    <location>
        <begin position="104"/>
        <end position="118"/>
    </location>
</feature>
<dbReference type="PATRIC" id="fig|718255.3.peg.1363"/>
<reference evidence="4 5" key="2">
    <citation type="submission" date="2010-03" db="EMBL/GenBank/DDBJ databases">
        <authorList>
            <person name="Pajon A."/>
        </authorList>
    </citation>
    <scope>NUCLEOTIDE SEQUENCE [LARGE SCALE GENOMIC DNA]</scope>
    <source>
        <strain evidence="4 5">XB6B4</strain>
    </source>
</reference>
<dbReference type="KEGG" id="rix:RO1_40240"/>
<organism evidence="4 5">
    <name type="scientific">Roseburia intestinalis XB6B4</name>
    <dbReference type="NCBI Taxonomy" id="718255"/>
    <lineage>
        <taxon>Bacteria</taxon>
        <taxon>Bacillati</taxon>
        <taxon>Bacillota</taxon>
        <taxon>Clostridia</taxon>
        <taxon>Lachnospirales</taxon>
        <taxon>Lachnospiraceae</taxon>
        <taxon>Roseburia</taxon>
    </lineage>
</organism>
<dbReference type="Pfam" id="PF07467">
    <property type="entry name" value="BLIP"/>
    <property type="match status" value="1"/>
</dbReference>
<feature type="region of interest" description="Disordered" evidence="2">
    <location>
        <begin position="60"/>
        <end position="118"/>
    </location>
</feature>
<dbReference type="RefSeq" id="WP_015522340.1">
    <property type="nucleotide sequence ID" value="NC_021012.1"/>
</dbReference>
<evidence type="ECO:0000256" key="2">
    <source>
        <dbReference type="SAM" id="MobiDB-lite"/>
    </source>
</evidence>
<reference evidence="4 5" key="1">
    <citation type="submission" date="2010-03" db="EMBL/GenBank/DDBJ databases">
        <title>The genome sequence of Roseburia intestinalis XB6B4.</title>
        <authorList>
            <consortium name="metaHIT consortium -- http://www.metahit.eu/"/>
            <person name="Pajon A."/>
            <person name="Turner K."/>
            <person name="Parkhill J."/>
            <person name="Bernalier A."/>
        </authorList>
    </citation>
    <scope>NUCLEOTIDE SEQUENCE [LARGE SCALE GENOMIC DNA]</scope>
    <source>
        <strain evidence="4 5">XB6B4</strain>
    </source>
</reference>
<feature type="transmembrane region" description="Helical" evidence="3">
    <location>
        <begin position="40"/>
        <end position="57"/>
    </location>
</feature>
<evidence type="ECO:0000256" key="3">
    <source>
        <dbReference type="SAM" id="Phobius"/>
    </source>
</evidence>
<dbReference type="InterPro" id="IPR037873">
    <property type="entry name" value="BamE-like"/>
</dbReference>
<evidence type="ECO:0000256" key="1">
    <source>
        <dbReference type="ARBA" id="ARBA00022729"/>
    </source>
</evidence>
<keyword evidence="1" id="KW-0732">Signal</keyword>
<sequence>MKNSQTPEATKTCKHCKSIIPKGAKVCPFCRKRQGSAGKWILIIIIVIVIFAAINGGNNESSSNSNVSDSDTTIQSDNNSNDSTIPTPSNATASSDIVASDSTTDEKESAGLTEEKYNSIETGMTYDEVVDIIGEDGTNISESEVAGIKTVIYEWTSSESWGNANITFQNDKVVNKAQFGVSSGDDVEITLEQYNSIETGMTYDEVVALLGGEGALISDTEIAGSTSQIYMWNGTSLGSNANITFSDDKVIAKAQVGLN</sequence>
<dbReference type="EMBL" id="FP929050">
    <property type="protein sequence ID" value="CBL14224.1"/>
    <property type="molecule type" value="Genomic_DNA"/>
</dbReference>
<name>D4L3N4_9FIRM</name>
<accession>D4L3N4</accession>